<evidence type="ECO:0000313" key="4">
    <source>
        <dbReference type="Proteomes" id="UP001305779"/>
    </source>
</evidence>
<feature type="region of interest" description="Disordered" evidence="1">
    <location>
        <begin position="1"/>
        <end position="100"/>
    </location>
</feature>
<name>A0ABR0F6S7_ZASCE</name>
<feature type="transmembrane region" description="Helical" evidence="2">
    <location>
        <begin position="673"/>
        <end position="690"/>
    </location>
</feature>
<reference evidence="3 4" key="1">
    <citation type="journal article" date="2023" name="G3 (Bethesda)">
        <title>A chromosome-level genome assembly of Zasmidium syzygii isolated from banana leaves.</title>
        <authorList>
            <person name="van Westerhoven A.C."/>
            <person name="Mehrabi R."/>
            <person name="Talebi R."/>
            <person name="Steentjes M.B.F."/>
            <person name="Corcolon B."/>
            <person name="Chong P.A."/>
            <person name="Kema G.H.J."/>
            <person name="Seidl M.F."/>
        </authorList>
    </citation>
    <scope>NUCLEOTIDE SEQUENCE [LARGE SCALE GENOMIC DNA]</scope>
    <source>
        <strain evidence="3 4">P124</strain>
    </source>
</reference>
<accession>A0ABR0F6S7</accession>
<feature type="compositionally biased region" description="Low complexity" evidence="1">
    <location>
        <begin position="39"/>
        <end position="49"/>
    </location>
</feature>
<proteinExistence type="predicted"/>
<comment type="caution">
    <text evidence="3">The sequence shown here is derived from an EMBL/GenBank/DDBJ whole genome shotgun (WGS) entry which is preliminary data.</text>
</comment>
<sequence>MASAAPSLISEATNLGGASMSSETPILEKDITAQSLQNGSSPPSSGPCGNTDKLAHEGQDGNGQPKKKKRTYPSPPSSSPHRTWSLSPPHPSHDPVRGRQPLSYAIPVDTEKVIEYAQRYKGFRLRDYELVNLPKYDDVTAYKVPEREEIRLWRLEVERLVKAATGSQHILYDSKGKMTEPTPEAFKNVEAITDQLKCNLCIIYHDNALLDGGDKHERLEKRHFNACKRVLETRMSENTQDLDEDNYRRQRPRLLDKDNRELYFSFVDFITAIVARYLYRCGSNSMWHHACFSILAKWATKLKLLEKDPLSYAALSLENADDLDDEKDQLSYIDFLEKKWDPRKEEKFSPASMYHMVESLFRDILFYIVNYALRSPWISDDSGPANKAFEVTTRVYRNGIDASASHTVITSDRDAEFAAANDAKQLRYCRAAIDILLSGAQYIRQTQANAGNPVLDTDDPNTVIMDWSWAVADLSSRPDELKHSQSGHLRLRRMDDVVSMMTANSLAGVHVSMETSGLLFVLRHYLQIAANTAESTDEFVDEDLTAHVNIYNKSFADSKDRQMTGDDFRTLNAATLFDTRMLPGKNIPDSNHHEPVTPKQGRLLQLFRRDLDELDTFRAAMGRTSSWRFDEKAVIVPCRTYVRTCIALSIAIVCGGLAIPFTSRVRLRGVDPFNIASFCWIAVIFFLFLAQSRYVPQWAWHDFLHARVVCRNVTELADVSGLDPQIVLYKLLITEKSTNLHSRGPYNSMFSRVSDDGFSINVPCTTSTLYASGFVLFLGVGKADRHVQVNDARPISEYFTASHRNLMKKCLGVPLPLEHGTQTTQAAHQNVLRLRVDDFEGERILGLFVGNKNFG</sequence>
<evidence type="ECO:0000256" key="2">
    <source>
        <dbReference type="SAM" id="Phobius"/>
    </source>
</evidence>
<evidence type="ECO:0000313" key="3">
    <source>
        <dbReference type="EMBL" id="KAK4508798.1"/>
    </source>
</evidence>
<protein>
    <submittedName>
        <fullName evidence="3">Uncharacterized protein</fullName>
    </submittedName>
</protein>
<keyword evidence="4" id="KW-1185">Reference proteome</keyword>
<gene>
    <name evidence="3" type="ORF">PRZ48_002537</name>
</gene>
<keyword evidence="2" id="KW-0812">Transmembrane</keyword>
<feature type="transmembrane region" description="Helical" evidence="2">
    <location>
        <begin position="641"/>
        <end position="661"/>
    </location>
</feature>
<keyword evidence="2" id="KW-0472">Membrane</keyword>
<dbReference type="Proteomes" id="UP001305779">
    <property type="component" value="Unassembled WGS sequence"/>
</dbReference>
<dbReference type="EMBL" id="JAXOVC010000001">
    <property type="protein sequence ID" value="KAK4508798.1"/>
    <property type="molecule type" value="Genomic_DNA"/>
</dbReference>
<evidence type="ECO:0000256" key="1">
    <source>
        <dbReference type="SAM" id="MobiDB-lite"/>
    </source>
</evidence>
<organism evidence="3 4">
    <name type="scientific">Zasmidium cellare</name>
    <name type="common">Wine cellar mold</name>
    <name type="synonym">Racodium cellare</name>
    <dbReference type="NCBI Taxonomy" id="395010"/>
    <lineage>
        <taxon>Eukaryota</taxon>
        <taxon>Fungi</taxon>
        <taxon>Dikarya</taxon>
        <taxon>Ascomycota</taxon>
        <taxon>Pezizomycotina</taxon>
        <taxon>Dothideomycetes</taxon>
        <taxon>Dothideomycetidae</taxon>
        <taxon>Mycosphaerellales</taxon>
        <taxon>Mycosphaerellaceae</taxon>
        <taxon>Zasmidium</taxon>
    </lineage>
</organism>
<keyword evidence="2" id="KW-1133">Transmembrane helix</keyword>